<dbReference type="PANTHER" id="PTHR43798:SF33">
    <property type="entry name" value="HYDROLASE, PUTATIVE (AFU_ORTHOLOGUE AFUA_2G14860)-RELATED"/>
    <property type="match status" value="1"/>
</dbReference>
<dbReference type="InterPro" id="IPR000073">
    <property type="entry name" value="AB_hydrolase_1"/>
</dbReference>
<reference evidence="2 3" key="1">
    <citation type="submission" date="2020-08" db="EMBL/GenBank/DDBJ databases">
        <title>The genome sequence of type strain Novosphingobium flavum NBRC 111647.</title>
        <authorList>
            <person name="Liu Y."/>
        </authorList>
    </citation>
    <scope>NUCLEOTIDE SEQUENCE [LARGE SCALE GENOMIC DNA]</scope>
    <source>
        <strain evidence="2 3">NBRC 111647</strain>
    </source>
</reference>
<dbReference type="InterPro" id="IPR050266">
    <property type="entry name" value="AB_hydrolase_sf"/>
</dbReference>
<evidence type="ECO:0000313" key="3">
    <source>
        <dbReference type="Proteomes" id="UP000566813"/>
    </source>
</evidence>
<dbReference type="RefSeq" id="WP_185664640.1">
    <property type="nucleotide sequence ID" value="NZ_JACLAW010000009.1"/>
</dbReference>
<keyword evidence="2" id="KW-0378">Hydrolase</keyword>
<dbReference type="PRINTS" id="PR00111">
    <property type="entry name" value="ABHYDROLASE"/>
</dbReference>
<gene>
    <name evidence="2" type="ORF">H7F51_12475</name>
</gene>
<dbReference type="Pfam" id="PF00561">
    <property type="entry name" value="Abhydrolase_1"/>
    <property type="match status" value="1"/>
</dbReference>
<dbReference type="GO" id="GO:0016787">
    <property type="term" value="F:hydrolase activity"/>
    <property type="evidence" value="ECO:0007669"/>
    <property type="project" value="UniProtKB-KW"/>
</dbReference>
<accession>A0A7X1FSV4</accession>
<organism evidence="2 3">
    <name type="scientific">Novosphingobium flavum</name>
    <dbReference type="NCBI Taxonomy" id="1778672"/>
    <lineage>
        <taxon>Bacteria</taxon>
        <taxon>Pseudomonadati</taxon>
        <taxon>Pseudomonadota</taxon>
        <taxon>Alphaproteobacteria</taxon>
        <taxon>Sphingomonadales</taxon>
        <taxon>Sphingomonadaceae</taxon>
        <taxon>Novosphingobium</taxon>
    </lineage>
</organism>
<dbReference type="AlphaFoldDB" id="A0A7X1FSV4"/>
<keyword evidence="3" id="KW-1185">Reference proteome</keyword>
<comment type="caution">
    <text evidence="2">The sequence shown here is derived from an EMBL/GenBank/DDBJ whole genome shotgun (WGS) entry which is preliminary data.</text>
</comment>
<dbReference type="Gene3D" id="3.40.50.1820">
    <property type="entry name" value="alpha/beta hydrolase"/>
    <property type="match status" value="1"/>
</dbReference>
<protein>
    <submittedName>
        <fullName evidence="2">Alpha/beta hydrolase</fullName>
    </submittedName>
</protein>
<feature type="domain" description="AB hydrolase-1" evidence="1">
    <location>
        <begin position="29"/>
        <end position="276"/>
    </location>
</feature>
<proteinExistence type="predicted"/>
<dbReference type="EMBL" id="JACLAW010000009">
    <property type="protein sequence ID" value="MBC2666336.1"/>
    <property type="molecule type" value="Genomic_DNA"/>
</dbReference>
<sequence>MSLPAPVSQTFLSQRLRLHYLDWGNEGAPLLILQHGGRDHCRSFDAVAEELRRDWHVIAPDLRGHGDSEWSADGDYSLTAFVYDFAQLIHALGDGPVTLIGHSLGGNVVARYAGIYPARVAKMVNIEGLGFTAKSIAERAEKGYAELMRRWIELRRSISTRPRRTYPDFEAALARMMEANRHLTDAQARHLTLHGTRHNEDGTLSWKYDHYINAWYPVDATYEQIREVWAAIDCPSLLLWGRDSFFSSPDEDGRLACFRNAELKIYDDAGHWLHHDQFDRFMADIKAFLG</sequence>
<dbReference type="InterPro" id="IPR000639">
    <property type="entry name" value="Epox_hydrolase-like"/>
</dbReference>
<dbReference type="PANTHER" id="PTHR43798">
    <property type="entry name" value="MONOACYLGLYCEROL LIPASE"/>
    <property type="match status" value="1"/>
</dbReference>
<name>A0A7X1FSV4_9SPHN</name>
<dbReference type="PRINTS" id="PR00412">
    <property type="entry name" value="EPOXHYDRLASE"/>
</dbReference>
<evidence type="ECO:0000313" key="2">
    <source>
        <dbReference type="EMBL" id="MBC2666336.1"/>
    </source>
</evidence>
<evidence type="ECO:0000259" key="1">
    <source>
        <dbReference type="Pfam" id="PF00561"/>
    </source>
</evidence>
<dbReference type="InterPro" id="IPR029058">
    <property type="entry name" value="AB_hydrolase_fold"/>
</dbReference>
<dbReference type="GO" id="GO:0016020">
    <property type="term" value="C:membrane"/>
    <property type="evidence" value="ECO:0007669"/>
    <property type="project" value="TreeGrafter"/>
</dbReference>
<dbReference type="Proteomes" id="UP000566813">
    <property type="component" value="Unassembled WGS sequence"/>
</dbReference>
<dbReference type="SUPFAM" id="SSF53474">
    <property type="entry name" value="alpha/beta-Hydrolases"/>
    <property type="match status" value="1"/>
</dbReference>